<evidence type="ECO:0000313" key="2">
    <source>
        <dbReference type="Proteomes" id="UP001165089"/>
    </source>
</evidence>
<evidence type="ECO:0000313" key="1">
    <source>
        <dbReference type="EMBL" id="GLH69804.1"/>
    </source>
</evidence>
<gene>
    <name evidence="1" type="ORF">GETHPA_13370</name>
</gene>
<evidence type="ECO:0008006" key="3">
    <source>
        <dbReference type="Google" id="ProtNLM"/>
    </source>
</evidence>
<proteinExistence type="predicted"/>
<dbReference type="EMBL" id="BSDD01000002">
    <property type="protein sequence ID" value="GLH69804.1"/>
    <property type="molecule type" value="Genomic_DNA"/>
</dbReference>
<keyword evidence="2" id="KW-1185">Reference proteome</keyword>
<dbReference type="RefSeq" id="WP_285723864.1">
    <property type="nucleotide sequence ID" value="NZ_BSDD01000002.1"/>
</dbReference>
<reference evidence="1 2" key="1">
    <citation type="journal article" date="2023" name="Antonie Van Leeuwenhoek">
        <title>Mesoterricola silvestris gen. nov., sp. nov., Mesoterricola sediminis sp. nov., Geothrix oryzae sp. nov., Geothrix edaphica sp. nov., Geothrix rubra sp. nov., and Geothrix limicola sp. nov., six novel members of Acidobacteriota isolated from soils.</title>
        <authorList>
            <person name="Itoh H."/>
            <person name="Sugisawa Y."/>
            <person name="Mise K."/>
            <person name="Xu Z."/>
            <person name="Kuniyasu M."/>
            <person name="Ushijima N."/>
            <person name="Kawano K."/>
            <person name="Kobayashi E."/>
            <person name="Shiratori Y."/>
            <person name="Masuda Y."/>
            <person name="Senoo K."/>
        </authorList>
    </citation>
    <scope>NUCLEOTIDE SEQUENCE [LARGE SCALE GENOMIC DNA]</scope>
    <source>
        <strain evidence="1 2">Red803</strain>
    </source>
</reference>
<protein>
    <recommendedName>
        <fullName evidence="3">Leucine rich repeat variant</fullName>
    </recommendedName>
</protein>
<comment type="caution">
    <text evidence="1">The sequence shown here is derived from an EMBL/GenBank/DDBJ whole genome shotgun (WGS) entry which is preliminary data.</text>
</comment>
<sequence>MRETTEAPFLATLGESDRNHFRHLALIRPQLPSETQIRMLEGLAHSLASPRLLTLMARTPHWLAHWPILLGLAENEATPESIRRDLEMVVSLFDQMREMDHAPAQEKDERAEAVKTLYHQLSPALKPVAKLLAKQLARTVSATGTTQELPPLPSEDEDWETLTAPPAAAVETPGGGGFQREDRLARARETAQAEELLLCLTDADPEIRQAGMQNPLVSEDLICRALGQCGVPDFFEEVYAEARWYFREPVRAGILEAPGSPPELSRRVGIARELLAALDRGAAGRSDLRRIVSLFTQLEEGEYQFVTYWAKRQAPHLLRVVKYFYDRLQRQRNGVSGSLPERVEEGRWASLEERVFLATQGTQEDQLMQVLKDPDQQVMALALENPALTSRILASAVPTLDRDRAERVAAHRTWSQDPLVAEALVHHPHLSEASALRLLDALQGVKPCIEVLRNPRLPHLEVKRRALETLRGLYLAMDVPQRITALRASGGELMRHLPQEVLQDEETLRQMVADRQLDPGILLRLTRNKLTPRSVLEQIAGHPVLMAHAPIMSELLLNPKTPREASVRIWGLLSEVEQQQLLRSPHLPAALRHLA</sequence>
<accession>A0ABQ5Q4Y8</accession>
<dbReference type="Proteomes" id="UP001165089">
    <property type="component" value="Unassembled WGS sequence"/>
</dbReference>
<organism evidence="1 2">
    <name type="scientific">Geothrix rubra</name>
    <dbReference type="NCBI Taxonomy" id="2927977"/>
    <lineage>
        <taxon>Bacteria</taxon>
        <taxon>Pseudomonadati</taxon>
        <taxon>Acidobacteriota</taxon>
        <taxon>Holophagae</taxon>
        <taxon>Holophagales</taxon>
        <taxon>Holophagaceae</taxon>
        <taxon>Geothrix</taxon>
    </lineage>
</organism>
<name>A0ABQ5Q4Y8_9BACT</name>